<evidence type="ECO:0000313" key="1">
    <source>
        <dbReference type="EMBL" id="EKC29573.1"/>
    </source>
</evidence>
<dbReference type="HOGENOM" id="CLU_2322621_0_0_1"/>
<name>K1Q6S3_MAGGI</name>
<dbReference type="EMBL" id="JH819194">
    <property type="protein sequence ID" value="EKC29573.1"/>
    <property type="molecule type" value="Genomic_DNA"/>
</dbReference>
<proteinExistence type="predicted"/>
<reference evidence="1" key="1">
    <citation type="journal article" date="2012" name="Nature">
        <title>The oyster genome reveals stress adaptation and complexity of shell formation.</title>
        <authorList>
            <person name="Zhang G."/>
            <person name="Fang X."/>
            <person name="Guo X."/>
            <person name="Li L."/>
            <person name="Luo R."/>
            <person name="Xu F."/>
            <person name="Yang P."/>
            <person name="Zhang L."/>
            <person name="Wang X."/>
            <person name="Qi H."/>
            <person name="Xiong Z."/>
            <person name="Que H."/>
            <person name="Xie Y."/>
            <person name="Holland P.W."/>
            <person name="Paps J."/>
            <person name="Zhu Y."/>
            <person name="Wu F."/>
            <person name="Chen Y."/>
            <person name="Wang J."/>
            <person name="Peng C."/>
            <person name="Meng J."/>
            <person name="Yang L."/>
            <person name="Liu J."/>
            <person name="Wen B."/>
            <person name="Zhang N."/>
            <person name="Huang Z."/>
            <person name="Zhu Q."/>
            <person name="Feng Y."/>
            <person name="Mount A."/>
            <person name="Hedgecock D."/>
            <person name="Xu Z."/>
            <person name="Liu Y."/>
            <person name="Domazet-Loso T."/>
            <person name="Du Y."/>
            <person name="Sun X."/>
            <person name="Zhang S."/>
            <person name="Liu B."/>
            <person name="Cheng P."/>
            <person name="Jiang X."/>
            <person name="Li J."/>
            <person name="Fan D."/>
            <person name="Wang W."/>
            <person name="Fu W."/>
            <person name="Wang T."/>
            <person name="Wang B."/>
            <person name="Zhang J."/>
            <person name="Peng Z."/>
            <person name="Li Y."/>
            <person name="Li N."/>
            <person name="Wang J."/>
            <person name="Chen M."/>
            <person name="He Y."/>
            <person name="Tan F."/>
            <person name="Song X."/>
            <person name="Zheng Q."/>
            <person name="Huang R."/>
            <person name="Yang H."/>
            <person name="Du X."/>
            <person name="Chen L."/>
            <person name="Yang M."/>
            <person name="Gaffney P.M."/>
            <person name="Wang S."/>
            <person name="Luo L."/>
            <person name="She Z."/>
            <person name="Ming Y."/>
            <person name="Huang W."/>
            <person name="Zhang S."/>
            <person name="Huang B."/>
            <person name="Zhang Y."/>
            <person name="Qu T."/>
            <person name="Ni P."/>
            <person name="Miao G."/>
            <person name="Wang J."/>
            <person name="Wang Q."/>
            <person name="Steinberg C.E."/>
            <person name="Wang H."/>
            <person name="Li N."/>
            <person name="Qian L."/>
            <person name="Zhang G."/>
            <person name="Li Y."/>
            <person name="Yang H."/>
            <person name="Liu X."/>
            <person name="Wang J."/>
            <person name="Yin Y."/>
            <person name="Wang J."/>
        </authorList>
    </citation>
    <scope>NUCLEOTIDE SEQUENCE [LARGE SCALE GENOMIC DNA]</scope>
    <source>
        <strain evidence="1">05x7-T-G4-1.051#20</strain>
    </source>
</reference>
<organism evidence="1">
    <name type="scientific">Magallana gigas</name>
    <name type="common">Pacific oyster</name>
    <name type="synonym">Crassostrea gigas</name>
    <dbReference type="NCBI Taxonomy" id="29159"/>
    <lineage>
        <taxon>Eukaryota</taxon>
        <taxon>Metazoa</taxon>
        <taxon>Spiralia</taxon>
        <taxon>Lophotrochozoa</taxon>
        <taxon>Mollusca</taxon>
        <taxon>Bivalvia</taxon>
        <taxon>Autobranchia</taxon>
        <taxon>Pteriomorphia</taxon>
        <taxon>Ostreida</taxon>
        <taxon>Ostreoidea</taxon>
        <taxon>Ostreidae</taxon>
        <taxon>Magallana</taxon>
    </lineage>
</organism>
<sequence>MPHFLIKLRQEWGYTTKENETFIPISGGRLDDYQDRNWMTTMVDHGGMNDVTKTRKQPSIKPPAATNFFVKSKLEQDEGTDSIIILSLTLIHYQVSIDF</sequence>
<accession>K1Q6S3</accession>
<dbReference type="InParanoid" id="K1Q6S3"/>
<dbReference type="AlphaFoldDB" id="K1Q6S3"/>
<protein>
    <submittedName>
        <fullName evidence="1">Uncharacterized protein</fullName>
    </submittedName>
</protein>
<gene>
    <name evidence="1" type="ORF">CGI_10027356</name>
</gene>